<dbReference type="PRINTS" id="PR00166">
    <property type="entry name" value="AROAAPRMEASE"/>
</dbReference>
<feature type="transmembrane region" description="Helical" evidence="10">
    <location>
        <begin position="151"/>
        <end position="171"/>
    </location>
</feature>
<keyword evidence="9 10" id="KW-0472">Membrane</keyword>
<evidence type="ECO:0000256" key="1">
    <source>
        <dbReference type="ARBA" id="ARBA00004429"/>
    </source>
</evidence>
<dbReference type="STRING" id="988801.SAMN05216522_102206"/>
<protein>
    <recommendedName>
        <fullName evidence="10">Aromatic amino acid permease</fullName>
    </recommendedName>
</protein>
<feature type="transmembrane region" description="Helical" evidence="10">
    <location>
        <begin position="324"/>
        <end position="343"/>
    </location>
</feature>
<evidence type="ECO:0000256" key="7">
    <source>
        <dbReference type="ARBA" id="ARBA00022970"/>
    </source>
</evidence>
<comment type="subcellular location">
    <subcellularLocation>
        <location evidence="1 10">Cell inner membrane</location>
        <topology evidence="1 10">Multi-pass membrane protein</topology>
    </subcellularLocation>
</comment>
<keyword evidence="8 10" id="KW-1133">Transmembrane helix</keyword>
<evidence type="ECO:0000256" key="2">
    <source>
        <dbReference type="ARBA" id="ARBA00005452"/>
    </source>
</evidence>
<gene>
    <name evidence="11" type="ORF">SAMN05216522_102206</name>
</gene>
<keyword evidence="3 10" id="KW-0813">Transport</keyword>
<dbReference type="PANTHER" id="PTHR46997:SF1">
    <property type="entry name" value="LOW AFFINITY TRYPTOPHAN PERMEASE-RELATED"/>
    <property type="match status" value="1"/>
</dbReference>
<dbReference type="NCBIfam" id="TIGR00837">
    <property type="entry name" value="araaP"/>
    <property type="match status" value="1"/>
</dbReference>
<keyword evidence="7 10" id="KW-0029">Amino-acid transport</keyword>
<feature type="transmembrane region" description="Helical" evidence="10">
    <location>
        <begin position="230"/>
        <end position="253"/>
    </location>
</feature>
<keyword evidence="4 10" id="KW-1003">Cell membrane</keyword>
<evidence type="ECO:0000256" key="8">
    <source>
        <dbReference type="ARBA" id="ARBA00022989"/>
    </source>
</evidence>
<sequence>MAPSKKASLPSSAWGAMIICGTVAGAGMFTLPVVMAGAWYSWSVVMLVISWFCMLLSGLLFMKVSLNFPLGAGYDTLTQALTPKWWGRLNGLSITFVLGILTYAYISASGPVYQQSLNTLGFALNGAEAKGLLTAVVALVVWLGTKGVSRFITFCLVAKLLLFFMLFGGLIHHVDLSQLLTPRESSQHPTAYWPFLLAVVPFCLASFGFHGNITGLISYYQGNERKVKQALIGGTLFALVIYLFWLTCTMGNIPRQDFPEISRQGGDIHALIQAMHDRISQKSLGLLLDIFSHFAVICSFLGVTVGLFDFIADKLGFENSKAGRAKTALITFCPPLIASILFPQGFLMAIGYAGLFATFWALFTPALLAWNAHPRFAQGKPRRVSDKAAILLVLVFGLVNIVAWAGSQLHLIPLF</sequence>
<evidence type="ECO:0000256" key="9">
    <source>
        <dbReference type="ARBA" id="ARBA00023136"/>
    </source>
</evidence>
<feature type="transmembrane region" description="Helical" evidence="10">
    <location>
        <begin position="12"/>
        <end position="33"/>
    </location>
</feature>
<evidence type="ECO:0000313" key="11">
    <source>
        <dbReference type="EMBL" id="SEQ34163.1"/>
    </source>
</evidence>
<evidence type="ECO:0000256" key="10">
    <source>
        <dbReference type="RuleBase" id="RU367149"/>
    </source>
</evidence>
<dbReference type="GO" id="GO:0003333">
    <property type="term" value="P:amino acid transmembrane transport"/>
    <property type="evidence" value="ECO:0007669"/>
    <property type="project" value="InterPro"/>
</dbReference>
<feature type="transmembrane region" description="Helical" evidence="10">
    <location>
        <begin position="191"/>
        <end position="209"/>
    </location>
</feature>
<dbReference type="InterPro" id="IPR018227">
    <property type="entry name" value="Amino_acid_transport_2"/>
</dbReference>
<dbReference type="EMBL" id="FOGC01000002">
    <property type="protein sequence ID" value="SEQ34163.1"/>
    <property type="molecule type" value="Genomic_DNA"/>
</dbReference>
<dbReference type="GO" id="GO:0015173">
    <property type="term" value="F:aromatic amino acid transmembrane transporter activity"/>
    <property type="evidence" value="ECO:0007669"/>
    <property type="project" value="UniProtKB-UniRule"/>
</dbReference>
<keyword evidence="6 10" id="KW-0812">Transmembrane</keyword>
<feature type="transmembrane region" description="Helical" evidence="10">
    <location>
        <begin position="290"/>
        <end position="312"/>
    </location>
</feature>
<feature type="transmembrane region" description="Helical" evidence="10">
    <location>
        <begin position="388"/>
        <end position="406"/>
    </location>
</feature>
<proteinExistence type="inferred from homology"/>
<evidence type="ECO:0000256" key="3">
    <source>
        <dbReference type="ARBA" id="ARBA00022448"/>
    </source>
</evidence>
<comment type="function">
    <text evidence="10">Involved in transporting aromatic amino acids across the cytoplasmic membrane.</text>
</comment>
<dbReference type="InterPro" id="IPR013059">
    <property type="entry name" value="Trp_tyr_transpt"/>
</dbReference>
<feature type="transmembrane region" description="Helical" evidence="10">
    <location>
        <begin position="120"/>
        <end position="144"/>
    </location>
</feature>
<feature type="transmembrane region" description="Helical" evidence="10">
    <location>
        <begin position="39"/>
        <end position="61"/>
    </location>
</feature>
<dbReference type="Gene3D" id="1.20.1740.10">
    <property type="entry name" value="Amino acid/polyamine transporter I"/>
    <property type="match status" value="1"/>
</dbReference>
<dbReference type="AlphaFoldDB" id="A0A1H9F9P4"/>
<comment type="similarity">
    <text evidence="2 10">Belongs to the amino acid/polyamine transporter 2 family. Mtr/TnaB/TyrP permease subfamily.</text>
</comment>
<reference evidence="12" key="1">
    <citation type="submission" date="2016-10" db="EMBL/GenBank/DDBJ databases">
        <authorList>
            <person name="Varghese N."/>
            <person name="Submissions S."/>
        </authorList>
    </citation>
    <scope>NUCLEOTIDE SEQUENCE [LARGE SCALE GENOMIC DNA]</scope>
    <source>
        <strain evidence="12">8N4</strain>
    </source>
</reference>
<feature type="transmembrane region" description="Helical" evidence="10">
    <location>
        <begin position="349"/>
        <end position="368"/>
    </location>
</feature>
<dbReference type="GO" id="GO:0005886">
    <property type="term" value="C:plasma membrane"/>
    <property type="evidence" value="ECO:0007669"/>
    <property type="project" value="UniProtKB-SubCell"/>
</dbReference>
<dbReference type="Pfam" id="PF03222">
    <property type="entry name" value="Trp_Tyr_perm"/>
    <property type="match status" value="1"/>
</dbReference>
<keyword evidence="12" id="KW-1185">Reference proteome</keyword>
<keyword evidence="5 10" id="KW-0997">Cell inner membrane</keyword>
<dbReference type="PANTHER" id="PTHR46997">
    <property type="entry name" value="LOW AFFINITY TRYPTOPHAN PERMEASE-RELATED"/>
    <property type="match status" value="1"/>
</dbReference>
<evidence type="ECO:0000256" key="4">
    <source>
        <dbReference type="ARBA" id="ARBA00022475"/>
    </source>
</evidence>
<evidence type="ECO:0000256" key="6">
    <source>
        <dbReference type="ARBA" id="ARBA00022692"/>
    </source>
</evidence>
<feature type="transmembrane region" description="Helical" evidence="10">
    <location>
        <begin position="89"/>
        <end position="108"/>
    </location>
</feature>
<dbReference type="RefSeq" id="WP_092673019.1">
    <property type="nucleotide sequence ID" value="NZ_FOGC01000002.1"/>
</dbReference>
<dbReference type="OrthoDB" id="18749at2"/>
<dbReference type="Proteomes" id="UP000242515">
    <property type="component" value="Unassembled WGS sequence"/>
</dbReference>
<organism evidence="11 12">
    <name type="scientific">Rosenbergiella nectarea</name>
    <dbReference type="NCBI Taxonomy" id="988801"/>
    <lineage>
        <taxon>Bacteria</taxon>
        <taxon>Pseudomonadati</taxon>
        <taxon>Pseudomonadota</taxon>
        <taxon>Gammaproteobacteria</taxon>
        <taxon>Enterobacterales</taxon>
        <taxon>Erwiniaceae</taxon>
        <taxon>Rosenbergiella</taxon>
    </lineage>
</organism>
<evidence type="ECO:0000256" key="5">
    <source>
        <dbReference type="ARBA" id="ARBA00022519"/>
    </source>
</evidence>
<name>A0A1H9F9P4_9GAMM</name>
<evidence type="ECO:0000313" key="12">
    <source>
        <dbReference type="Proteomes" id="UP000242515"/>
    </source>
</evidence>
<accession>A0A1H9F9P4</accession>